<evidence type="ECO:0000313" key="3">
    <source>
        <dbReference type="Proteomes" id="UP000886998"/>
    </source>
</evidence>
<accession>A0A8X6XZP7</accession>
<dbReference type="InterPro" id="IPR055469">
    <property type="entry name" value="DUF7041"/>
</dbReference>
<sequence>MKKYAALVSKLDSEILPHVSDTILSPSFSNKHKTLSNRLISEFADSEHQKIKNLLTELQLGDDKPSHLLRKMKKLSWGQLQEEFLKNIWLQCLPSQIQVALSISLKTLDKLAEVADQVAALCFALRGLFHRACT</sequence>
<dbReference type="AlphaFoldDB" id="A0A8X6XZP7"/>
<feature type="domain" description="DUF7041" evidence="1">
    <location>
        <begin position="2"/>
        <end position="56"/>
    </location>
</feature>
<evidence type="ECO:0000259" key="1">
    <source>
        <dbReference type="Pfam" id="PF23055"/>
    </source>
</evidence>
<comment type="caution">
    <text evidence="2">The sequence shown here is derived from an EMBL/GenBank/DDBJ whole genome shotgun (WGS) entry which is preliminary data.</text>
</comment>
<dbReference type="Proteomes" id="UP000886998">
    <property type="component" value="Unassembled WGS sequence"/>
</dbReference>
<dbReference type="OrthoDB" id="6426556at2759"/>
<reference evidence="2" key="1">
    <citation type="submission" date="2020-08" db="EMBL/GenBank/DDBJ databases">
        <title>Multicomponent nature underlies the extraordinary mechanical properties of spider dragline silk.</title>
        <authorList>
            <person name="Kono N."/>
            <person name="Nakamura H."/>
            <person name="Mori M."/>
            <person name="Yoshida Y."/>
            <person name="Ohtoshi R."/>
            <person name="Malay A.D."/>
            <person name="Moran D.A.P."/>
            <person name="Tomita M."/>
            <person name="Numata K."/>
            <person name="Arakawa K."/>
        </authorList>
    </citation>
    <scope>NUCLEOTIDE SEQUENCE</scope>
</reference>
<proteinExistence type="predicted"/>
<dbReference type="Pfam" id="PF23055">
    <property type="entry name" value="DUF7041"/>
    <property type="match status" value="1"/>
</dbReference>
<protein>
    <recommendedName>
        <fullName evidence="1">DUF7041 domain-containing protein</fullName>
    </recommendedName>
</protein>
<dbReference type="PANTHER" id="PTHR33327:SF3">
    <property type="entry name" value="RNA-DIRECTED DNA POLYMERASE"/>
    <property type="match status" value="1"/>
</dbReference>
<organism evidence="2 3">
    <name type="scientific">Trichonephila inaurata madagascariensis</name>
    <dbReference type="NCBI Taxonomy" id="2747483"/>
    <lineage>
        <taxon>Eukaryota</taxon>
        <taxon>Metazoa</taxon>
        <taxon>Ecdysozoa</taxon>
        <taxon>Arthropoda</taxon>
        <taxon>Chelicerata</taxon>
        <taxon>Arachnida</taxon>
        <taxon>Araneae</taxon>
        <taxon>Araneomorphae</taxon>
        <taxon>Entelegynae</taxon>
        <taxon>Araneoidea</taxon>
        <taxon>Nephilidae</taxon>
        <taxon>Trichonephila</taxon>
        <taxon>Trichonephila inaurata</taxon>
    </lineage>
</organism>
<keyword evidence="3" id="KW-1185">Reference proteome</keyword>
<dbReference type="PANTHER" id="PTHR33327">
    <property type="entry name" value="ENDONUCLEASE"/>
    <property type="match status" value="1"/>
</dbReference>
<dbReference type="EMBL" id="BMAV01013678">
    <property type="protein sequence ID" value="GFY61525.1"/>
    <property type="molecule type" value="Genomic_DNA"/>
</dbReference>
<evidence type="ECO:0000313" key="2">
    <source>
        <dbReference type="EMBL" id="GFY61525.1"/>
    </source>
</evidence>
<gene>
    <name evidence="2" type="primary">AVEN_235413_1</name>
    <name evidence="2" type="ORF">TNIN_70101</name>
</gene>
<name>A0A8X6XZP7_9ARAC</name>